<gene>
    <name evidence="2" type="ORF">ALQ51_02098</name>
    <name evidence="1" type="ORF">ALQ53_103316</name>
</gene>
<comment type="caution">
    <text evidence="2">The sequence shown here is derived from an EMBL/GenBank/DDBJ whole genome shotgun (WGS) entry which is preliminary data.</text>
</comment>
<evidence type="ECO:0000313" key="4">
    <source>
        <dbReference type="Proteomes" id="UP000270524"/>
    </source>
</evidence>
<dbReference type="GeneID" id="64466152"/>
<dbReference type="AlphaFoldDB" id="A0A3M3S049"/>
<protein>
    <submittedName>
        <fullName evidence="2">Uncharacterized protein</fullName>
    </submittedName>
</protein>
<dbReference type="EMBL" id="RBPH01000210">
    <property type="protein sequence ID" value="RMN78252.1"/>
    <property type="molecule type" value="Genomic_DNA"/>
</dbReference>
<dbReference type="RefSeq" id="WP_007249628.1">
    <property type="nucleotide sequence ID" value="NZ_CP178532.1"/>
</dbReference>
<sequence>MESSQEVYVEWHIISSSIGRCGLKQLTRTGKKLLLVLLAISEGLEIELSFDLKDVLGLKVANDSYTWRSDAERVRAPGCSTFKVDSSKYIQWFEAETYGAGDLAGAVHYAFLMEEESIDIVSFNEPDIMIRKYPT</sequence>
<name>A0A3M3S049_PSECA</name>
<evidence type="ECO:0000313" key="2">
    <source>
        <dbReference type="EMBL" id="RMO02069.1"/>
    </source>
</evidence>
<reference evidence="3 4" key="1">
    <citation type="submission" date="2018-08" db="EMBL/GenBank/DDBJ databases">
        <title>Recombination of ecologically and evolutionarily significant loci maintains genetic cohesion in the Pseudomonas syringae species complex.</title>
        <authorList>
            <person name="Dillon M."/>
            <person name="Thakur S."/>
            <person name="Almeida R.N.D."/>
            <person name="Weir B.S."/>
            <person name="Guttman D.S."/>
        </authorList>
    </citation>
    <scope>NUCLEOTIDE SEQUENCE [LARGE SCALE GENOMIC DNA]</scope>
    <source>
        <strain evidence="1 3">ICMP 15201</strain>
        <strain evidence="2 4">ICMP 15203</strain>
    </source>
</reference>
<evidence type="ECO:0000313" key="1">
    <source>
        <dbReference type="EMBL" id="RMN78252.1"/>
    </source>
</evidence>
<dbReference type="Proteomes" id="UP000269335">
    <property type="component" value="Unassembled WGS sequence"/>
</dbReference>
<organism evidence="2 4">
    <name type="scientific">Pseudomonas cannabina</name>
    <dbReference type="NCBI Taxonomy" id="86840"/>
    <lineage>
        <taxon>Bacteria</taxon>
        <taxon>Pseudomonadati</taxon>
        <taxon>Pseudomonadota</taxon>
        <taxon>Gammaproteobacteria</taxon>
        <taxon>Pseudomonadales</taxon>
        <taxon>Pseudomonadaceae</taxon>
        <taxon>Pseudomonas</taxon>
    </lineage>
</organism>
<proteinExistence type="predicted"/>
<dbReference type="EMBL" id="RBPJ01000056">
    <property type="protein sequence ID" value="RMO02069.1"/>
    <property type="molecule type" value="Genomic_DNA"/>
</dbReference>
<dbReference type="Proteomes" id="UP000270524">
    <property type="component" value="Unassembled WGS sequence"/>
</dbReference>
<evidence type="ECO:0000313" key="3">
    <source>
        <dbReference type="Proteomes" id="UP000269335"/>
    </source>
</evidence>
<accession>A0A3M3S049</accession>